<dbReference type="Gene3D" id="1.10.150.130">
    <property type="match status" value="1"/>
</dbReference>
<sequence length="379" mass="44179">MASFQKRGKTWQYTISHKPKPIRKGGFKTKKEAQVAASIIEEELRKGIVPHLREIPFDEYFLQWLHDYKTDIVDITFERYENTHQAIVDRFKGKTIQSISKRDYQRFLNEYALTHAKETTRKLNIHIRACVREAIDEGIIRVDFTRDAIVTGNVAAKKPEEKHLGYEETETLLNELHNRLHRSLGYYLLLLGLTTGMRFGELVGLTRSDFDFTNNEITINKTWDYKKGEGFQPTKDNSDRVIEVDKETLGVFEELFDAPSTALHDLVFFSEQSKYRVLSNEAMNKLLRNTLKYLGFDKINENGEKQTITVHGLRHTHASILLYKKVSIYYVSERLGHATVDTTMRHYAHVIKELREQDTKISVDTFKNMRTKVKEGIDV</sequence>
<accession>A0ABW0TQE7</accession>
<dbReference type="SUPFAM" id="SSF56349">
    <property type="entry name" value="DNA breaking-rejoining enzymes"/>
    <property type="match status" value="1"/>
</dbReference>
<dbReference type="InterPro" id="IPR011010">
    <property type="entry name" value="DNA_brk_join_enz"/>
</dbReference>
<dbReference type="InterPro" id="IPR004107">
    <property type="entry name" value="Integrase_SAM-like_N"/>
</dbReference>
<dbReference type="InterPro" id="IPR010998">
    <property type="entry name" value="Integrase_recombinase_N"/>
</dbReference>
<keyword evidence="7" id="KW-1185">Reference proteome</keyword>
<dbReference type="PANTHER" id="PTHR30629:SF2">
    <property type="entry name" value="PROPHAGE INTEGRASE INTS-RELATED"/>
    <property type="match status" value="1"/>
</dbReference>
<dbReference type="Gene3D" id="1.10.443.10">
    <property type="entry name" value="Intergrase catalytic core"/>
    <property type="match status" value="1"/>
</dbReference>
<dbReference type="InterPro" id="IPR002104">
    <property type="entry name" value="Integrase_catalytic"/>
</dbReference>
<proteinExistence type="inferred from homology"/>
<dbReference type="Pfam" id="PF14659">
    <property type="entry name" value="Phage_int_SAM_3"/>
    <property type="match status" value="1"/>
</dbReference>
<evidence type="ECO:0000256" key="3">
    <source>
        <dbReference type="ARBA" id="ARBA00023125"/>
    </source>
</evidence>
<dbReference type="Pfam" id="PF14657">
    <property type="entry name" value="Arm-DNA-bind_4"/>
    <property type="match status" value="1"/>
</dbReference>
<comment type="caution">
    <text evidence="6">The sequence shown here is derived from an EMBL/GenBank/DDBJ whole genome shotgun (WGS) entry which is preliminary data.</text>
</comment>
<dbReference type="CDD" id="cd01189">
    <property type="entry name" value="INT_ICEBs1_C_like"/>
    <property type="match status" value="1"/>
</dbReference>
<reference evidence="7" key="1">
    <citation type="journal article" date="2019" name="Int. J. Syst. Evol. Microbiol.">
        <title>The Global Catalogue of Microorganisms (GCM) 10K type strain sequencing project: providing services to taxonomists for standard genome sequencing and annotation.</title>
        <authorList>
            <consortium name="The Broad Institute Genomics Platform"/>
            <consortium name="The Broad Institute Genome Sequencing Center for Infectious Disease"/>
            <person name="Wu L."/>
            <person name="Ma J."/>
        </authorList>
    </citation>
    <scope>NUCLEOTIDE SEQUENCE [LARGE SCALE GENOMIC DNA]</scope>
    <source>
        <strain evidence="7">CGMCC 4.1434</strain>
    </source>
</reference>
<dbReference type="InterPro" id="IPR013762">
    <property type="entry name" value="Integrase-like_cat_sf"/>
</dbReference>
<comment type="similarity">
    <text evidence="1">Belongs to the 'phage' integrase family.</text>
</comment>
<evidence type="ECO:0000313" key="6">
    <source>
        <dbReference type="EMBL" id="MFC5591715.1"/>
    </source>
</evidence>
<keyword evidence="4" id="KW-0233">DNA recombination</keyword>
<evidence type="ECO:0000256" key="2">
    <source>
        <dbReference type="ARBA" id="ARBA00022908"/>
    </source>
</evidence>
<dbReference type="InterPro" id="IPR050808">
    <property type="entry name" value="Phage_Integrase"/>
</dbReference>
<keyword evidence="2" id="KW-0229">DNA integration</keyword>
<name>A0ABW0TQE7_9BACL</name>
<feature type="domain" description="Tyr recombinase" evidence="5">
    <location>
        <begin position="159"/>
        <end position="360"/>
    </location>
</feature>
<gene>
    <name evidence="6" type="ORF">ACFPRA_22775</name>
</gene>
<organism evidence="6 7">
    <name type="scientific">Sporosarcina soli</name>
    <dbReference type="NCBI Taxonomy" id="334736"/>
    <lineage>
        <taxon>Bacteria</taxon>
        <taxon>Bacillati</taxon>
        <taxon>Bacillota</taxon>
        <taxon>Bacilli</taxon>
        <taxon>Bacillales</taxon>
        <taxon>Caryophanaceae</taxon>
        <taxon>Sporosarcina</taxon>
    </lineage>
</organism>
<evidence type="ECO:0000256" key="1">
    <source>
        <dbReference type="ARBA" id="ARBA00008857"/>
    </source>
</evidence>
<protein>
    <submittedName>
        <fullName evidence="6">Tyrosine-type recombinase/integrase</fullName>
    </submittedName>
</protein>
<dbReference type="PANTHER" id="PTHR30629">
    <property type="entry name" value="PROPHAGE INTEGRASE"/>
    <property type="match status" value="1"/>
</dbReference>
<evidence type="ECO:0000259" key="5">
    <source>
        <dbReference type="PROSITE" id="PS51898"/>
    </source>
</evidence>
<dbReference type="Proteomes" id="UP001596109">
    <property type="component" value="Unassembled WGS sequence"/>
</dbReference>
<evidence type="ECO:0000256" key="4">
    <source>
        <dbReference type="ARBA" id="ARBA00023172"/>
    </source>
</evidence>
<dbReference type="InterPro" id="IPR028259">
    <property type="entry name" value="AP2-like_int_N"/>
</dbReference>
<dbReference type="PROSITE" id="PS51898">
    <property type="entry name" value="TYR_RECOMBINASE"/>
    <property type="match status" value="1"/>
</dbReference>
<dbReference type="EMBL" id="JBHSNO010000016">
    <property type="protein sequence ID" value="MFC5591715.1"/>
    <property type="molecule type" value="Genomic_DNA"/>
</dbReference>
<keyword evidence="3" id="KW-0238">DNA-binding</keyword>
<dbReference type="Pfam" id="PF00589">
    <property type="entry name" value="Phage_integrase"/>
    <property type="match status" value="1"/>
</dbReference>
<dbReference type="RefSeq" id="WP_381439854.1">
    <property type="nucleotide sequence ID" value="NZ_JBHSNO010000016.1"/>
</dbReference>
<evidence type="ECO:0000313" key="7">
    <source>
        <dbReference type="Proteomes" id="UP001596109"/>
    </source>
</evidence>